<feature type="transmembrane region" description="Helical" evidence="1">
    <location>
        <begin position="375"/>
        <end position="396"/>
    </location>
</feature>
<dbReference type="RefSeq" id="WP_157676887.1">
    <property type="nucleotide sequence ID" value="NZ_LT629688.1"/>
</dbReference>
<sequence>MTAEPTAADQTVPAHHRDDIQGLRAVAVLLVLAYHAGVPGVRGGFVGVDVFFVISGFLITGLVVREVERTGRLDLRRFYARRIRRLLPATAVVLVGTVVLTAVALPVTRWESVLRDVVASALYVVNWRLAAQSVDYLASEQASSPVQHFWSLAVEEQFYVVWPLVVIAVVALHRRLGWTLRRALAVGLALIAVPSLWWSAHHTASSPAQAYFVTTTRLWELAAGAFLVLVLHRLRGLPASLARGLGWLGLGGIAVSALVYTSATPFPGLAALLPVLSTVAVLAAGSRPHAGGAGGAGWFLTWRPMRQVGDLSYSLYLWHWPLVVVGTAVFAGEDGRLWWVVGVLLVCTSVVPAWLTHVVVERPVHGARQFLRGPVVLATLLTCTLVPVAGAVALQLDLDRRTERSAAVPAGEALGALALGEEPTTSPAGEAPARLGPTTPDVTRAVDDNSAVYTDGCHQDQEQTEPVSCTYGVPGAATKVALVGDSHAAQWQPALEAVAVARGWQLDTYTKSACSFFDVDVLIGDPAAPYTSCSGWNEEVSEVLTTGGYGIVFTSGSNRYTMQEDGGTLTGAAADEALARSYARSWTVLTDAGVDVVALANTPWVGIDVPECLAVNPSDPAGCAADRDEALTASGAEQAVAARLAPAAHLVDLNDWICPRATCSPVIGGVITFRDSHHLTATYSRSLSPFLDADLVRQGVVDG</sequence>
<dbReference type="GO" id="GO:0016787">
    <property type="term" value="F:hydrolase activity"/>
    <property type="evidence" value="ECO:0007669"/>
    <property type="project" value="UniProtKB-KW"/>
</dbReference>
<feature type="transmembrane region" description="Helical" evidence="1">
    <location>
        <begin position="337"/>
        <end position="355"/>
    </location>
</feature>
<dbReference type="InterPro" id="IPR043968">
    <property type="entry name" value="SGNH"/>
</dbReference>
<feature type="domain" description="Acyltransferase 3" evidence="2">
    <location>
        <begin position="19"/>
        <end position="356"/>
    </location>
</feature>
<organism evidence="4 5">
    <name type="scientific">Auraticoccus monumenti</name>
    <dbReference type="NCBI Taxonomy" id="675864"/>
    <lineage>
        <taxon>Bacteria</taxon>
        <taxon>Bacillati</taxon>
        <taxon>Actinomycetota</taxon>
        <taxon>Actinomycetes</taxon>
        <taxon>Propionibacteriales</taxon>
        <taxon>Propionibacteriaceae</taxon>
        <taxon>Auraticoccus</taxon>
    </lineage>
</organism>
<evidence type="ECO:0000313" key="4">
    <source>
        <dbReference type="EMBL" id="SDD03732.1"/>
    </source>
</evidence>
<feature type="transmembrane region" description="Helical" evidence="1">
    <location>
        <begin position="44"/>
        <end position="65"/>
    </location>
</feature>
<feature type="transmembrane region" description="Helical" evidence="1">
    <location>
        <begin position="212"/>
        <end position="232"/>
    </location>
</feature>
<dbReference type="PANTHER" id="PTHR23028">
    <property type="entry name" value="ACETYLTRANSFERASE"/>
    <property type="match status" value="1"/>
</dbReference>
<feature type="domain" description="SGNH" evidence="3">
    <location>
        <begin position="457"/>
        <end position="691"/>
    </location>
</feature>
<dbReference type="GO" id="GO:0009103">
    <property type="term" value="P:lipopolysaccharide biosynthetic process"/>
    <property type="evidence" value="ECO:0007669"/>
    <property type="project" value="TreeGrafter"/>
</dbReference>
<proteinExistence type="predicted"/>
<dbReference type="Proteomes" id="UP000198546">
    <property type="component" value="Chromosome i"/>
</dbReference>
<dbReference type="InterPro" id="IPR002656">
    <property type="entry name" value="Acyl_transf_3_dom"/>
</dbReference>
<feature type="transmembrane region" description="Helical" evidence="1">
    <location>
        <begin position="183"/>
        <end position="200"/>
    </location>
</feature>
<accession>A0A1G6RGH7</accession>
<name>A0A1G6RGH7_9ACTN</name>
<gene>
    <name evidence="4" type="ORF">SAMN04489747_0021</name>
</gene>
<feature type="transmembrane region" description="Helical" evidence="1">
    <location>
        <begin position="21"/>
        <end position="38"/>
    </location>
</feature>
<keyword evidence="1" id="KW-1133">Transmembrane helix</keyword>
<feature type="transmembrane region" description="Helical" evidence="1">
    <location>
        <begin position="158"/>
        <end position="176"/>
    </location>
</feature>
<evidence type="ECO:0000256" key="1">
    <source>
        <dbReference type="SAM" id="Phobius"/>
    </source>
</evidence>
<protein>
    <submittedName>
        <fullName evidence="4">Peptidoglycan/LPS O-acetylase OafA/YrhL, contains acyltransferase and SGNH-hydrolase domains</fullName>
    </submittedName>
</protein>
<dbReference type="STRING" id="675864.SAMN04489747_0021"/>
<feature type="transmembrane region" description="Helical" evidence="1">
    <location>
        <begin position="311"/>
        <end position="331"/>
    </location>
</feature>
<dbReference type="InterPro" id="IPR050879">
    <property type="entry name" value="Acyltransferase_3"/>
</dbReference>
<dbReference type="Pfam" id="PF01757">
    <property type="entry name" value="Acyl_transf_3"/>
    <property type="match status" value="1"/>
</dbReference>
<dbReference type="PANTHER" id="PTHR23028:SF53">
    <property type="entry name" value="ACYL_TRANSF_3 DOMAIN-CONTAINING PROTEIN"/>
    <property type="match status" value="1"/>
</dbReference>
<dbReference type="GO" id="GO:0016020">
    <property type="term" value="C:membrane"/>
    <property type="evidence" value="ECO:0007669"/>
    <property type="project" value="TreeGrafter"/>
</dbReference>
<evidence type="ECO:0000259" key="2">
    <source>
        <dbReference type="Pfam" id="PF01757"/>
    </source>
</evidence>
<dbReference type="EMBL" id="LT629688">
    <property type="protein sequence ID" value="SDD03732.1"/>
    <property type="molecule type" value="Genomic_DNA"/>
</dbReference>
<dbReference type="AlphaFoldDB" id="A0A1G6RGH7"/>
<dbReference type="Pfam" id="PF19040">
    <property type="entry name" value="SGNH"/>
    <property type="match status" value="1"/>
</dbReference>
<keyword evidence="1" id="KW-0472">Membrane</keyword>
<feature type="transmembrane region" description="Helical" evidence="1">
    <location>
        <begin position="244"/>
        <end position="263"/>
    </location>
</feature>
<keyword evidence="5" id="KW-1185">Reference proteome</keyword>
<evidence type="ECO:0000259" key="3">
    <source>
        <dbReference type="Pfam" id="PF19040"/>
    </source>
</evidence>
<dbReference type="GO" id="GO:0016747">
    <property type="term" value="F:acyltransferase activity, transferring groups other than amino-acyl groups"/>
    <property type="evidence" value="ECO:0007669"/>
    <property type="project" value="InterPro"/>
</dbReference>
<reference evidence="4 5" key="1">
    <citation type="submission" date="2016-10" db="EMBL/GenBank/DDBJ databases">
        <authorList>
            <person name="de Groot N.N."/>
        </authorList>
    </citation>
    <scope>NUCLEOTIDE SEQUENCE [LARGE SCALE GENOMIC DNA]</scope>
    <source>
        <strain evidence="4 5">MON 2.2</strain>
    </source>
</reference>
<evidence type="ECO:0000313" key="5">
    <source>
        <dbReference type="Proteomes" id="UP000198546"/>
    </source>
</evidence>
<keyword evidence="4" id="KW-0378">Hydrolase</keyword>
<feature type="transmembrane region" description="Helical" evidence="1">
    <location>
        <begin position="86"/>
        <end position="107"/>
    </location>
</feature>
<keyword evidence="1" id="KW-0812">Transmembrane</keyword>
<dbReference type="OrthoDB" id="3404679at2"/>
<keyword evidence="4" id="KW-0012">Acyltransferase</keyword>
<keyword evidence="4" id="KW-0808">Transferase</keyword>